<dbReference type="GO" id="GO:0008887">
    <property type="term" value="F:glycerate kinase activity"/>
    <property type="evidence" value="ECO:0007669"/>
    <property type="project" value="InterPro"/>
</dbReference>
<dbReference type="PANTHER" id="PTHR21599:SF0">
    <property type="entry name" value="GLYCERATE KINASE"/>
    <property type="match status" value="1"/>
</dbReference>
<dbReference type="RefSeq" id="WP_184016039.1">
    <property type="nucleotide sequence ID" value="NZ_JACIJC010000001.1"/>
</dbReference>
<sequence>MSDNLAHYARIIEADLGIAVNALPGGGAAGGLGAGLVAFMPADLRPGLDIVAKALGLDAIVASADLVITGEGRIDSQSMRGKAPVGVAALANRHGKPVIVVAGALGYGAEMAYSRGIDAMFSVIQECCTIEVALAQAAENVQIAARNVAAAIKIGRKIQQQPMPEIF</sequence>
<keyword evidence="2" id="KW-0808">Transferase</keyword>
<accession>A0A7W9AGC6</accession>
<dbReference type="GO" id="GO:0031388">
    <property type="term" value="P:organic acid phosphorylation"/>
    <property type="evidence" value="ECO:0007669"/>
    <property type="project" value="InterPro"/>
</dbReference>
<evidence type="ECO:0000256" key="3">
    <source>
        <dbReference type="ARBA" id="ARBA00022777"/>
    </source>
</evidence>
<dbReference type="EMBL" id="JACIJC010000001">
    <property type="protein sequence ID" value="MBB5685001.1"/>
    <property type="molecule type" value="Genomic_DNA"/>
</dbReference>
<reference evidence="4 5" key="1">
    <citation type="submission" date="2020-08" db="EMBL/GenBank/DDBJ databases">
        <title>Genomic Encyclopedia of Type Strains, Phase IV (KMG-IV): sequencing the most valuable type-strain genomes for metagenomic binning, comparative biology and taxonomic classification.</title>
        <authorList>
            <person name="Goeker M."/>
        </authorList>
    </citation>
    <scope>NUCLEOTIDE SEQUENCE [LARGE SCALE GENOMIC DNA]</scope>
    <source>
        <strain evidence="4 5">DSM 25079</strain>
    </source>
</reference>
<dbReference type="AlphaFoldDB" id="A0A7W9AGC6"/>
<dbReference type="InterPro" id="IPR036129">
    <property type="entry name" value="Glycerate_kinase_sf"/>
</dbReference>
<dbReference type="SUPFAM" id="SSF110738">
    <property type="entry name" value="Glycerate kinase I"/>
    <property type="match status" value="1"/>
</dbReference>
<dbReference type="Gene3D" id="3.40.50.10350">
    <property type="entry name" value="Glycerate kinase, domain 1"/>
    <property type="match status" value="1"/>
</dbReference>
<dbReference type="InterPro" id="IPR004381">
    <property type="entry name" value="Glycerate_kinase"/>
</dbReference>
<dbReference type="Proteomes" id="UP000549617">
    <property type="component" value="Unassembled WGS sequence"/>
</dbReference>
<keyword evidence="3 4" id="KW-0418">Kinase</keyword>
<dbReference type="Gene3D" id="3.90.1510.10">
    <property type="entry name" value="Glycerate kinase, domain 2"/>
    <property type="match status" value="1"/>
</dbReference>
<gene>
    <name evidence="4" type="ORF">FHS49_000992</name>
</gene>
<keyword evidence="5" id="KW-1185">Reference proteome</keyword>
<organism evidence="4 5">
    <name type="scientific">Sphingobium boeckii</name>
    <dbReference type="NCBI Taxonomy" id="1082345"/>
    <lineage>
        <taxon>Bacteria</taxon>
        <taxon>Pseudomonadati</taxon>
        <taxon>Pseudomonadota</taxon>
        <taxon>Alphaproteobacteria</taxon>
        <taxon>Sphingomonadales</taxon>
        <taxon>Sphingomonadaceae</taxon>
        <taxon>Sphingobium</taxon>
    </lineage>
</organism>
<evidence type="ECO:0000313" key="4">
    <source>
        <dbReference type="EMBL" id="MBB5685001.1"/>
    </source>
</evidence>
<evidence type="ECO:0000256" key="1">
    <source>
        <dbReference type="ARBA" id="ARBA00006284"/>
    </source>
</evidence>
<proteinExistence type="inferred from homology"/>
<dbReference type="InterPro" id="IPR018197">
    <property type="entry name" value="Glycerate_kinase_RE-like"/>
</dbReference>
<evidence type="ECO:0000256" key="2">
    <source>
        <dbReference type="ARBA" id="ARBA00022679"/>
    </source>
</evidence>
<protein>
    <submittedName>
        <fullName evidence="4">Glycerate kinase</fullName>
    </submittedName>
</protein>
<dbReference type="PANTHER" id="PTHR21599">
    <property type="entry name" value="GLYCERATE KINASE"/>
    <property type="match status" value="1"/>
</dbReference>
<comment type="caution">
    <text evidence="4">The sequence shown here is derived from an EMBL/GenBank/DDBJ whole genome shotgun (WGS) entry which is preliminary data.</text>
</comment>
<dbReference type="Pfam" id="PF02595">
    <property type="entry name" value="Gly_kinase"/>
    <property type="match status" value="1"/>
</dbReference>
<evidence type="ECO:0000313" key="5">
    <source>
        <dbReference type="Proteomes" id="UP000549617"/>
    </source>
</evidence>
<name>A0A7W9AGC6_9SPHN</name>
<comment type="similarity">
    <text evidence="1">Belongs to the glycerate kinase type-1 family.</text>
</comment>
<dbReference type="InterPro" id="IPR018193">
    <property type="entry name" value="Glyc_kinase_flavodox-like_fold"/>
</dbReference>